<comment type="caution">
    <text evidence="3">The sequence shown here is derived from an EMBL/GenBank/DDBJ whole genome shotgun (WGS) entry which is preliminary data.</text>
</comment>
<evidence type="ECO:0000313" key="5">
    <source>
        <dbReference type="Proteomes" id="UP000433883"/>
    </source>
</evidence>
<evidence type="ECO:0000313" key="2">
    <source>
        <dbReference type="EMBL" id="KAE9978341.1"/>
    </source>
</evidence>
<reference evidence="3 5" key="1">
    <citation type="submission" date="2019-11" db="EMBL/GenBank/DDBJ databases">
        <title>Venturia inaequalis Genome Resource.</title>
        <authorList>
            <person name="Lichtner F.J."/>
        </authorList>
    </citation>
    <scope>NUCLEOTIDE SEQUENCE [LARGE SCALE GENOMIC DNA]</scope>
    <source>
        <strain evidence="2 6">120213</strain>
        <strain evidence="3">Bline_iso_100314</strain>
        <strain evidence="4 7">DMI_063113</strain>
    </source>
</reference>
<dbReference type="EMBL" id="WNWR01000342">
    <property type="protein sequence ID" value="KAE9982277.1"/>
    <property type="molecule type" value="Genomic_DNA"/>
</dbReference>
<accession>A0A8H3V3N0</accession>
<dbReference type="PANTHER" id="PTHR24148">
    <property type="entry name" value="ANKYRIN REPEAT DOMAIN-CONTAINING PROTEIN 39 HOMOLOG-RELATED"/>
    <property type="match status" value="1"/>
</dbReference>
<dbReference type="PANTHER" id="PTHR24148:SF73">
    <property type="entry name" value="HET DOMAIN PROTEIN (AFU_ORTHOLOGUE AFUA_8G01020)"/>
    <property type="match status" value="1"/>
</dbReference>
<gene>
    <name evidence="3" type="ORF">BLS_007412</name>
    <name evidence="4" type="ORF">EG327_005909</name>
    <name evidence="2" type="ORF">EG328_001515</name>
</gene>
<dbReference type="InterPro" id="IPR052895">
    <property type="entry name" value="HetReg/Transcr_Mod"/>
</dbReference>
<dbReference type="AlphaFoldDB" id="A0A8H3V3N0"/>
<organism evidence="3 5">
    <name type="scientific">Venturia inaequalis</name>
    <name type="common">Apple scab fungus</name>
    <dbReference type="NCBI Taxonomy" id="5025"/>
    <lineage>
        <taxon>Eukaryota</taxon>
        <taxon>Fungi</taxon>
        <taxon>Dikarya</taxon>
        <taxon>Ascomycota</taxon>
        <taxon>Pezizomycotina</taxon>
        <taxon>Dothideomycetes</taxon>
        <taxon>Pleosporomycetidae</taxon>
        <taxon>Venturiales</taxon>
        <taxon>Venturiaceae</taxon>
        <taxon>Venturia</taxon>
    </lineage>
</organism>
<name>A0A8H3V3N0_VENIN</name>
<protein>
    <recommendedName>
        <fullName evidence="1">Heterokaryon incompatibility domain-containing protein</fullName>
    </recommendedName>
</protein>
<feature type="domain" description="Heterokaryon incompatibility" evidence="1">
    <location>
        <begin position="65"/>
        <end position="229"/>
    </location>
</feature>
<proteinExistence type="predicted"/>
<dbReference type="Proteomes" id="UP000433883">
    <property type="component" value="Unassembled WGS sequence"/>
</dbReference>
<dbReference type="Proteomes" id="UP000490939">
    <property type="component" value="Unassembled WGS sequence"/>
</dbReference>
<evidence type="ECO:0000313" key="3">
    <source>
        <dbReference type="EMBL" id="KAE9981440.1"/>
    </source>
</evidence>
<evidence type="ECO:0000313" key="7">
    <source>
        <dbReference type="Proteomes" id="UP000490939"/>
    </source>
</evidence>
<dbReference type="Proteomes" id="UP000447873">
    <property type="component" value="Unassembled WGS sequence"/>
</dbReference>
<evidence type="ECO:0000313" key="4">
    <source>
        <dbReference type="EMBL" id="KAE9982277.1"/>
    </source>
</evidence>
<keyword evidence="7" id="KW-1185">Reference proteome</keyword>
<sequence length="411" mass="47136">MSTPSSTHFNSPVTAIPANTFEYQPLDLNKSSQQIRLLQIQPPQSPSSKIRCTMQAVELNSETVYRALSYTWGPPEPTMEILVNDTLFRVRENLYHFLLLWQGKIEGSLWIDQICIDQANNNEKNHQVSFMSRIYRDASLVVVWLGVAADDSDAVMTLLSKYIQGIRVLAGFSPSEPLMSNVDFILGRVEFLPGSTEADVLADVMARDLEAVFRFLERSYWHRVWIVQEILLASELVLACGTRALPWSFLSSYMCGHMSDFLSTHLREEFRSTGIGRGKAALTTIREREMLERHFGVKYLGSGACISSPYKTLQNLLERFQKSNLQCEDQRDKVYGLLSLIPAHTRIEIRYDRSAAEVCEDVIRKVIQAESVPRRSWFLFFGKDLKEWFELPSLDVERLVDLEISEWSLEM</sequence>
<dbReference type="InterPro" id="IPR010730">
    <property type="entry name" value="HET"/>
</dbReference>
<evidence type="ECO:0000259" key="1">
    <source>
        <dbReference type="Pfam" id="PF06985"/>
    </source>
</evidence>
<dbReference type="EMBL" id="WNWS01000137">
    <property type="protein sequence ID" value="KAE9978341.1"/>
    <property type="molecule type" value="Genomic_DNA"/>
</dbReference>
<dbReference type="Pfam" id="PF06985">
    <property type="entry name" value="HET"/>
    <property type="match status" value="1"/>
</dbReference>
<evidence type="ECO:0000313" key="6">
    <source>
        <dbReference type="Proteomes" id="UP000447873"/>
    </source>
</evidence>
<dbReference type="EMBL" id="WNWQ01000058">
    <property type="protein sequence ID" value="KAE9981440.1"/>
    <property type="molecule type" value="Genomic_DNA"/>
</dbReference>